<comment type="cofactor">
    <cofactor evidence="1">
        <name>Mg(2+)</name>
        <dbReference type="ChEBI" id="CHEBI:18420"/>
    </cofactor>
    <text evidence="1">Binds 2 magnesium ions per subunit.</text>
</comment>
<feature type="binding site" evidence="1">
    <location>
        <position position="327"/>
    </location>
    <ligand>
        <name>Mg(2+)</name>
        <dbReference type="ChEBI" id="CHEBI:18420"/>
        <label>1</label>
    </ligand>
</feature>
<feature type="binding site" evidence="1">
    <location>
        <position position="75"/>
    </location>
    <ligand>
        <name>Mg(2+)</name>
        <dbReference type="ChEBI" id="CHEBI:18420"/>
        <label>1</label>
    </ligand>
</feature>
<dbReference type="Gene3D" id="1.10.4080.10">
    <property type="entry name" value="ADP-ribosylation/Crystallin J1"/>
    <property type="match status" value="1"/>
</dbReference>
<keyword evidence="1" id="KW-0460">Magnesium</keyword>
<accession>A0A1G9YKS8</accession>
<dbReference type="InterPro" id="IPR005502">
    <property type="entry name" value="Ribosyl_crysJ1"/>
</dbReference>
<dbReference type="InterPro" id="IPR036705">
    <property type="entry name" value="Ribosyl_crysJ1_sf"/>
</dbReference>
<feature type="compositionally biased region" description="Basic and acidic residues" evidence="2">
    <location>
        <begin position="446"/>
        <end position="455"/>
    </location>
</feature>
<feature type="binding site" evidence="1">
    <location>
        <position position="328"/>
    </location>
    <ligand>
        <name>Mg(2+)</name>
        <dbReference type="ChEBI" id="CHEBI:18420"/>
        <label>1</label>
    </ligand>
</feature>
<name>A0A1G9YKS8_9ACTN</name>
<feature type="region of interest" description="Disordered" evidence="2">
    <location>
        <begin position="440"/>
        <end position="496"/>
    </location>
</feature>
<dbReference type="GO" id="GO:0016787">
    <property type="term" value="F:hydrolase activity"/>
    <property type="evidence" value="ECO:0007669"/>
    <property type="project" value="UniProtKB-KW"/>
</dbReference>
<dbReference type="Proteomes" id="UP000199341">
    <property type="component" value="Unassembled WGS sequence"/>
</dbReference>
<dbReference type="Pfam" id="PF03747">
    <property type="entry name" value="ADP_ribosyl_GH"/>
    <property type="match status" value="1"/>
</dbReference>
<keyword evidence="4" id="KW-1185">Reference proteome</keyword>
<dbReference type="AlphaFoldDB" id="A0A1G9YKS8"/>
<dbReference type="InterPro" id="IPR050792">
    <property type="entry name" value="ADP-ribosylglycohydrolase"/>
</dbReference>
<dbReference type="SUPFAM" id="SSF101478">
    <property type="entry name" value="ADP-ribosylglycohydrolase"/>
    <property type="match status" value="1"/>
</dbReference>
<keyword evidence="3" id="KW-0378">Hydrolase</keyword>
<protein>
    <submittedName>
        <fullName evidence="3">ADP-ribosylglycohydrolase</fullName>
    </submittedName>
</protein>
<keyword evidence="1" id="KW-0479">Metal-binding</keyword>
<evidence type="ECO:0000256" key="2">
    <source>
        <dbReference type="SAM" id="MobiDB-lite"/>
    </source>
</evidence>
<gene>
    <name evidence="3" type="ORF">SAMN05216259_102619</name>
</gene>
<dbReference type="GO" id="GO:0046872">
    <property type="term" value="F:metal ion binding"/>
    <property type="evidence" value="ECO:0007669"/>
    <property type="project" value="UniProtKB-KW"/>
</dbReference>
<proteinExistence type="predicted"/>
<dbReference type="PANTHER" id="PTHR16222:SF12">
    <property type="entry name" value="ADP-RIBOSYLGLYCOHYDROLASE-RELATED"/>
    <property type="match status" value="1"/>
</dbReference>
<feature type="binding site" evidence="1">
    <location>
        <position position="325"/>
    </location>
    <ligand>
        <name>Mg(2+)</name>
        <dbReference type="ChEBI" id="CHEBI:18420"/>
        <label>1</label>
    </ligand>
</feature>
<feature type="region of interest" description="Disordered" evidence="2">
    <location>
        <begin position="32"/>
        <end position="51"/>
    </location>
</feature>
<dbReference type="PANTHER" id="PTHR16222">
    <property type="entry name" value="ADP-RIBOSYLGLYCOHYDROLASE"/>
    <property type="match status" value="1"/>
</dbReference>
<sequence>MISTTDAMSRTARGVFLGAAVGDALGWPQEVRGGLVGGQKERDRATPRPEFRSWTRHAGHYSRRYRDPVRVGEYSDDTQLLLVTARSCLAGERWWERLTEVELPTWPLYQRGGGGAVLAAAASWADGRPPWRGDGPARVQAVERRYRSAGANGVAMRIAPHVFWADTSDDLIQRIVRDGITTHGHPRALVGALVYAFALRHAATSRTTHGFGDSVEAAAAGLVDIDRVLPVLPQGWGTAKDLELFAVTWDDTNKETSQLLGSIADSLHRGAMSNPEATLERLGCADPKINGAGTVSAVAAIYLASRFAARPQGGLLSAAFLRKADTDTLASLTGAILGALHDTHWLGNLAAEVQDADYIASLADRSASHVTDPPRWPTRRPNALRRALNDTVLSRRDIHGEFPDGRQYHLDDLAALHDGRVLRARLRLDDGQTALVDLLADTTTESNERMREQSSRRPQPNSGRPSDKSDPATIDNESAIRYPLTAPSPTTDSTQREADVMLATRSIARSAAFYARLTGRDIPVRAGTAEVTAGLLLHQSAAGRLIDGSSVTLHITVNSLHEAARRLGLDTIARSSPTATIEVRDPDGRIVRISQRSPS</sequence>
<feature type="compositionally biased region" description="Basic and acidic residues" evidence="2">
    <location>
        <begin position="39"/>
        <end position="51"/>
    </location>
</feature>
<evidence type="ECO:0000256" key="1">
    <source>
        <dbReference type="PIRSR" id="PIRSR605502-1"/>
    </source>
</evidence>
<evidence type="ECO:0000313" key="4">
    <source>
        <dbReference type="Proteomes" id="UP000199341"/>
    </source>
</evidence>
<reference evidence="3 4" key="1">
    <citation type="submission" date="2016-10" db="EMBL/GenBank/DDBJ databases">
        <authorList>
            <person name="de Groot N.N."/>
        </authorList>
    </citation>
    <scope>NUCLEOTIDE SEQUENCE [LARGE SCALE GENOMIC DNA]</scope>
    <source>
        <strain evidence="3 4">CGMCC 4.2022</strain>
    </source>
</reference>
<dbReference type="EMBL" id="FNIE01000002">
    <property type="protein sequence ID" value="SDN09859.1"/>
    <property type="molecule type" value="Genomic_DNA"/>
</dbReference>
<dbReference type="STRING" id="310781.SAMN05216259_102619"/>
<organism evidence="3 4">
    <name type="scientific">Actinacidiphila guanduensis</name>
    <dbReference type="NCBI Taxonomy" id="310781"/>
    <lineage>
        <taxon>Bacteria</taxon>
        <taxon>Bacillati</taxon>
        <taxon>Actinomycetota</taxon>
        <taxon>Actinomycetes</taxon>
        <taxon>Kitasatosporales</taxon>
        <taxon>Streptomycetaceae</taxon>
        <taxon>Actinacidiphila</taxon>
    </lineage>
</organism>
<feature type="binding site" evidence="1">
    <location>
        <position position="77"/>
    </location>
    <ligand>
        <name>Mg(2+)</name>
        <dbReference type="ChEBI" id="CHEBI:18420"/>
        <label>1</label>
    </ligand>
</feature>
<evidence type="ECO:0000313" key="3">
    <source>
        <dbReference type="EMBL" id="SDN09859.1"/>
    </source>
</evidence>
<feature type="binding site" evidence="1">
    <location>
        <position position="76"/>
    </location>
    <ligand>
        <name>Mg(2+)</name>
        <dbReference type="ChEBI" id="CHEBI:18420"/>
        <label>1</label>
    </ligand>
</feature>